<gene>
    <name evidence="6" type="ORF">JF625_18885</name>
</gene>
<dbReference type="PANTHER" id="PTHR30386:SF24">
    <property type="entry name" value="MULTIDRUG RESISTANCE EFFLUX PUMP"/>
    <property type="match status" value="1"/>
</dbReference>
<evidence type="ECO:0000259" key="5">
    <source>
        <dbReference type="Pfam" id="PF25954"/>
    </source>
</evidence>
<keyword evidence="3" id="KW-0472">Membrane</keyword>
<dbReference type="Gene3D" id="2.40.50.100">
    <property type="match status" value="1"/>
</dbReference>
<feature type="transmembrane region" description="Helical" evidence="3">
    <location>
        <begin position="35"/>
        <end position="55"/>
    </location>
</feature>
<feature type="coiled-coil region" evidence="1">
    <location>
        <begin position="112"/>
        <end position="167"/>
    </location>
</feature>
<accession>A0A952FLD1</accession>
<organism evidence="6 7">
    <name type="scientific">Inquilinus limosus</name>
    <dbReference type="NCBI Taxonomy" id="171674"/>
    <lineage>
        <taxon>Bacteria</taxon>
        <taxon>Pseudomonadati</taxon>
        <taxon>Pseudomonadota</taxon>
        <taxon>Alphaproteobacteria</taxon>
        <taxon>Rhodospirillales</taxon>
        <taxon>Rhodospirillaceae</taxon>
        <taxon>Inquilinus</taxon>
    </lineage>
</organism>
<dbReference type="InterPro" id="IPR058625">
    <property type="entry name" value="MdtA-like_BSH"/>
</dbReference>
<feature type="domain" description="CusB-like beta-barrel" evidence="5">
    <location>
        <begin position="272"/>
        <end position="309"/>
    </location>
</feature>
<reference evidence="6" key="1">
    <citation type="submission" date="2020-06" db="EMBL/GenBank/DDBJ databases">
        <title>Stable isotope informed genome-resolved metagenomics uncovers potential trophic interactions in rhizosphere soil.</title>
        <authorList>
            <person name="Starr E.P."/>
            <person name="Shi S."/>
            <person name="Blazewicz S.J."/>
            <person name="Koch B.J."/>
            <person name="Probst A.J."/>
            <person name="Hungate B.A."/>
            <person name="Pett-Ridge J."/>
            <person name="Firestone M.K."/>
            <person name="Banfield J.F."/>
        </authorList>
    </citation>
    <scope>NUCLEOTIDE SEQUENCE</scope>
    <source>
        <strain evidence="6">YM_69_17</strain>
    </source>
</reference>
<dbReference type="InterPro" id="IPR050739">
    <property type="entry name" value="MFP"/>
</dbReference>
<dbReference type="AlphaFoldDB" id="A0A952FLD1"/>
<evidence type="ECO:0000256" key="2">
    <source>
        <dbReference type="SAM" id="MobiDB-lite"/>
    </source>
</evidence>
<evidence type="ECO:0000313" key="6">
    <source>
        <dbReference type="EMBL" id="MBW8727198.1"/>
    </source>
</evidence>
<dbReference type="Gene3D" id="2.40.30.170">
    <property type="match status" value="1"/>
</dbReference>
<keyword evidence="3" id="KW-1133">Transmembrane helix</keyword>
<evidence type="ECO:0000259" key="4">
    <source>
        <dbReference type="Pfam" id="PF25917"/>
    </source>
</evidence>
<comment type="caution">
    <text evidence="6">The sequence shown here is derived from an EMBL/GenBank/DDBJ whole genome shotgun (WGS) entry which is preliminary data.</text>
</comment>
<evidence type="ECO:0000313" key="7">
    <source>
        <dbReference type="Proteomes" id="UP000700706"/>
    </source>
</evidence>
<evidence type="ECO:0000256" key="1">
    <source>
        <dbReference type="SAM" id="Coils"/>
    </source>
</evidence>
<dbReference type="PANTHER" id="PTHR30386">
    <property type="entry name" value="MEMBRANE FUSION SUBUNIT OF EMRAB-TOLC MULTIDRUG EFFLUX PUMP"/>
    <property type="match status" value="1"/>
</dbReference>
<feature type="region of interest" description="Disordered" evidence="2">
    <location>
        <begin position="1"/>
        <end position="23"/>
    </location>
</feature>
<feature type="domain" description="Multidrug resistance protein MdtA-like barrel-sandwich hybrid" evidence="4">
    <location>
        <begin position="71"/>
        <end position="268"/>
    </location>
</feature>
<dbReference type="Pfam" id="PF25954">
    <property type="entry name" value="Beta-barrel_RND_2"/>
    <property type="match status" value="1"/>
</dbReference>
<dbReference type="EMBL" id="JAEKLZ010000259">
    <property type="protein sequence ID" value="MBW8727198.1"/>
    <property type="molecule type" value="Genomic_DNA"/>
</dbReference>
<keyword evidence="1" id="KW-0175">Coiled coil</keyword>
<name>A0A952FLD1_9PROT</name>
<dbReference type="SUPFAM" id="SSF111369">
    <property type="entry name" value="HlyD-like secretion proteins"/>
    <property type="match status" value="2"/>
</dbReference>
<protein>
    <submittedName>
        <fullName evidence="6">HlyD family secretion protein</fullName>
    </submittedName>
</protein>
<dbReference type="Pfam" id="PF25917">
    <property type="entry name" value="BSH_RND"/>
    <property type="match status" value="1"/>
</dbReference>
<evidence type="ECO:0000256" key="3">
    <source>
        <dbReference type="SAM" id="Phobius"/>
    </source>
</evidence>
<dbReference type="Proteomes" id="UP000700706">
    <property type="component" value="Unassembled WGS sequence"/>
</dbReference>
<dbReference type="InterPro" id="IPR058792">
    <property type="entry name" value="Beta-barrel_RND_2"/>
</dbReference>
<sequence>MTPDDAARAETSAAEDGKPAEPEDRRGFLARHRKAVLIGAVAAVVLLAAGIGWWLHARNYESTDDAFIDTRTVSVSPQVSGAIVDVPVTDNQLVEAGAVLARIDDRDYAAALAQARAKVDQSQADIANFAAQVEAQQARVDQSRLQVTSAQAALQFAEDENKRAQDLVKTGAGTQQRADQAATDLRQRQADFNGAQAAQTSADKQLGVLRAQAQGAAAALEQAQASLQQAQANQDRTVLTAPVAGRVAKLSAARGAYASPGQSLMMLVPREIWVTANFKETQLDLMRAGQPVSISIDAYPGRDFPGHVDSQQFGSGTAFALLPAENATGNYVKVVQRVPVKIVFDQPPDLPLGPGMSVVPTVTVR</sequence>
<dbReference type="Gene3D" id="1.10.287.470">
    <property type="entry name" value="Helix hairpin bin"/>
    <property type="match status" value="2"/>
</dbReference>
<keyword evidence="3" id="KW-0812">Transmembrane</keyword>
<proteinExistence type="predicted"/>